<dbReference type="InterPro" id="IPR008928">
    <property type="entry name" value="6-hairpin_glycosidase_sf"/>
</dbReference>
<dbReference type="InterPro" id="IPR012341">
    <property type="entry name" value="6hp_glycosidase-like_sf"/>
</dbReference>
<dbReference type="GO" id="GO:0016787">
    <property type="term" value="F:hydrolase activity"/>
    <property type="evidence" value="ECO:0007669"/>
    <property type="project" value="UniProtKB-KW"/>
</dbReference>
<keyword evidence="1" id="KW-0378">Hydrolase</keyword>
<evidence type="ECO:0000256" key="1">
    <source>
        <dbReference type="ARBA" id="ARBA00022801"/>
    </source>
</evidence>
<evidence type="ECO:0008006" key="5">
    <source>
        <dbReference type="Google" id="ProtNLM"/>
    </source>
</evidence>
<dbReference type="OMA" id="SAWRDWV"/>
<dbReference type="KEGG" id="gtr:GLOTRDRAFT_117313"/>
<dbReference type="InterPro" id="IPR010905">
    <property type="entry name" value="Glyco_hydro_88"/>
</dbReference>
<evidence type="ECO:0000313" key="4">
    <source>
        <dbReference type="Proteomes" id="UP000030669"/>
    </source>
</evidence>
<dbReference type="PANTHER" id="PTHR41814">
    <property type="entry name" value="EXPRESSED PROTEIN"/>
    <property type="match status" value="1"/>
</dbReference>
<dbReference type="OrthoDB" id="4138492at2759"/>
<reference evidence="3 4" key="1">
    <citation type="journal article" date="2012" name="Science">
        <title>The Paleozoic origin of enzymatic lignin decomposition reconstructed from 31 fungal genomes.</title>
        <authorList>
            <person name="Floudas D."/>
            <person name="Binder M."/>
            <person name="Riley R."/>
            <person name="Barry K."/>
            <person name="Blanchette R.A."/>
            <person name="Henrissat B."/>
            <person name="Martinez A.T."/>
            <person name="Otillar R."/>
            <person name="Spatafora J.W."/>
            <person name="Yadav J.S."/>
            <person name="Aerts A."/>
            <person name="Benoit I."/>
            <person name="Boyd A."/>
            <person name="Carlson A."/>
            <person name="Copeland A."/>
            <person name="Coutinho P.M."/>
            <person name="de Vries R.P."/>
            <person name="Ferreira P."/>
            <person name="Findley K."/>
            <person name="Foster B."/>
            <person name="Gaskell J."/>
            <person name="Glotzer D."/>
            <person name="Gorecki P."/>
            <person name="Heitman J."/>
            <person name="Hesse C."/>
            <person name="Hori C."/>
            <person name="Igarashi K."/>
            <person name="Jurgens J.A."/>
            <person name="Kallen N."/>
            <person name="Kersten P."/>
            <person name="Kohler A."/>
            <person name="Kuees U."/>
            <person name="Kumar T.K.A."/>
            <person name="Kuo A."/>
            <person name="LaButti K."/>
            <person name="Larrondo L.F."/>
            <person name="Lindquist E."/>
            <person name="Ling A."/>
            <person name="Lombard V."/>
            <person name="Lucas S."/>
            <person name="Lundell T."/>
            <person name="Martin R."/>
            <person name="McLaughlin D.J."/>
            <person name="Morgenstern I."/>
            <person name="Morin E."/>
            <person name="Murat C."/>
            <person name="Nagy L.G."/>
            <person name="Nolan M."/>
            <person name="Ohm R.A."/>
            <person name="Patyshakuliyeva A."/>
            <person name="Rokas A."/>
            <person name="Ruiz-Duenas F.J."/>
            <person name="Sabat G."/>
            <person name="Salamov A."/>
            <person name="Samejima M."/>
            <person name="Schmutz J."/>
            <person name="Slot J.C."/>
            <person name="St John F."/>
            <person name="Stenlid J."/>
            <person name="Sun H."/>
            <person name="Sun S."/>
            <person name="Syed K."/>
            <person name="Tsang A."/>
            <person name="Wiebenga A."/>
            <person name="Young D."/>
            <person name="Pisabarro A."/>
            <person name="Eastwood D.C."/>
            <person name="Martin F."/>
            <person name="Cullen D."/>
            <person name="Grigoriev I.V."/>
            <person name="Hibbett D.S."/>
        </authorList>
    </citation>
    <scope>NUCLEOTIDE SEQUENCE [LARGE SCALE GENOMIC DNA]</scope>
    <source>
        <strain evidence="3 4">ATCC 11539</strain>
    </source>
</reference>
<keyword evidence="4" id="KW-1185">Reference proteome</keyword>
<evidence type="ECO:0000313" key="3">
    <source>
        <dbReference type="EMBL" id="EPQ53342.1"/>
    </source>
</evidence>
<organism evidence="3 4">
    <name type="scientific">Gloeophyllum trabeum (strain ATCC 11539 / FP-39264 / Madison 617)</name>
    <name type="common">Brown rot fungus</name>
    <dbReference type="NCBI Taxonomy" id="670483"/>
    <lineage>
        <taxon>Eukaryota</taxon>
        <taxon>Fungi</taxon>
        <taxon>Dikarya</taxon>
        <taxon>Basidiomycota</taxon>
        <taxon>Agaricomycotina</taxon>
        <taxon>Agaricomycetes</taxon>
        <taxon>Gloeophyllales</taxon>
        <taxon>Gloeophyllaceae</taxon>
        <taxon>Gloeophyllum</taxon>
    </lineage>
</organism>
<feature type="chain" id="PRO_5004555727" description="Six-hairpin glycosidase" evidence="2">
    <location>
        <begin position="34"/>
        <end position="442"/>
    </location>
</feature>
<sequence length="442" mass="47810">MHVTGVLPLQLRQRFLAVSFWLWTCLLVLRASAQDLSDDQLSQVQHNLAIGATHSWELGTRAEALIELNTPSYSVFSSTPLPLPFSAYTYGPPSSLADVLAIAHGVVANQSQSDSPQPFIKDSAAGDPASVGVAVLIANWTGYQSGNGSVDYARAARDQVEYLFSDSVPKTSDGAISHRVDQLQLWSDSVYMVPPFLAYYGVTTGNRSMLEEAYTQCKLYRSYLRDTSANNLWKHVLMGSGTDEGHWSTGNAWAAAGMLRVLRTIAQSQYANTMKHEQIDLANWVGEIHGGMYPHLQSNGLFRNYPDSSDSANFDDAASTALLAATVYRLANAWGAHAHLPDAERSRAALFGGNNDTASNASLAHFTADMWLTPVVNPNSYGQQGSKSPEGQAFVLELVAAHRDWVDAGSQGANAGASAAGYSLRSWKRRCTCNTYASTSKG</sequence>
<proteinExistence type="predicted"/>
<dbReference type="Pfam" id="PF07470">
    <property type="entry name" value="Glyco_hydro_88"/>
    <property type="match status" value="1"/>
</dbReference>
<dbReference type="EMBL" id="KB469306">
    <property type="protein sequence ID" value="EPQ53342.1"/>
    <property type="molecule type" value="Genomic_DNA"/>
</dbReference>
<dbReference type="PANTHER" id="PTHR41814:SF1">
    <property type="entry name" value="CELLULASE"/>
    <property type="match status" value="1"/>
</dbReference>
<dbReference type="Gene3D" id="1.50.10.10">
    <property type="match status" value="1"/>
</dbReference>
<dbReference type="Proteomes" id="UP000030669">
    <property type="component" value="Unassembled WGS sequence"/>
</dbReference>
<dbReference type="AlphaFoldDB" id="S7Q1F3"/>
<dbReference type="SUPFAM" id="SSF48208">
    <property type="entry name" value="Six-hairpin glycosidases"/>
    <property type="match status" value="1"/>
</dbReference>
<name>S7Q1F3_GLOTA</name>
<dbReference type="eggNOG" id="ENOG502RZ5C">
    <property type="taxonomic scope" value="Eukaryota"/>
</dbReference>
<gene>
    <name evidence="3" type="ORF">GLOTRDRAFT_117313</name>
</gene>
<dbReference type="GO" id="GO:0005975">
    <property type="term" value="P:carbohydrate metabolic process"/>
    <property type="evidence" value="ECO:0007669"/>
    <property type="project" value="InterPro"/>
</dbReference>
<keyword evidence="2" id="KW-0732">Signal</keyword>
<accession>S7Q1F3</accession>
<protein>
    <recommendedName>
        <fullName evidence="5">Six-hairpin glycosidase</fullName>
    </recommendedName>
</protein>
<dbReference type="GeneID" id="19300322"/>
<evidence type="ECO:0000256" key="2">
    <source>
        <dbReference type="SAM" id="SignalP"/>
    </source>
</evidence>
<dbReference type="HOGENOM" id="CLU_037534_0_0_1"/>
<feature type="signal peptide" evidence="2">
    <location>
        <begin position="1"/>
        <end position="33"/>
    </location>
</feature>
<dbReference type="RefSeq" id="XP_007868600.1">
    <property type="nucleotide sequence ID" value="XM_007870409.1"/>
</dbReference>